<dbReference type="Pfam" id="PF18029">
    <property type="entry name" value="Glyoxalase_6"/>
    <property type="match status" value="2"/>
</dbReference>
<reference evidence="2" key="1">
    <citation type="submission" date="2020-12" db="EMBL/GenBank/DDBJ databases">
        <title>Genomic characterization of non-nitrogen-fixing Frankia strains.</title>
        <authorList>
            <person name="Carlos-Shanley C."/>
            <person name="Guerra T."/>
            <person name="Hahn D."/>
        </authorList>
    </citation>
    <scope>NUCLEOTIDE SEQUENCE</scope>
    <source>
        <strain evidence="2">CN6</strain>
    </source>
</reference>
<comment type="caution">
    <text evidence="2">The sequence shown here is derived from an EMBL/GenBank/DDBJ whole genome shotgun (WGS) entry which is preliminary data.</text>
</comment>
<name>A0A937UM31_9ACTN</name>
<dbReference type="Gene3D" id="3.10.180.10">
    <property type="entry name" value="2,3-Dihydroxybiphenyl 1,2-Dioxygenase, domain 1"/>
    <property type="match status" value="2"/>
</dbReference>
<dbReference type="PANTHER" id="PTHR35908">
    <property type="entry name" value="HYPOTHETICAL FUSION PROTEIN"/>
    <property type="match status" value="1"/>
</dbReference>
<dbReference type="Proteomes" id="UP000604475">
    <property type="component" value="Unassembled WGS sequence"/>
</dbReference>
<evidence type="ECO:0000313" key="2">
    <source>
        <dbReference type="EMBL" id="MBL7628469.1"/>
    </source>
</evidence>
<gene>
    <name evidence="2" type="ORF">I7412_15175</name>
</gene>
<dbReference type="InterPro" id="IPR029068">
    <property type="entry name" value="Glyas_Bleomycin-R_OHBP_Dase"/>
</dbReference>
<dbReference type="SUPFAM" id="SSF54593">
    <property type="entry name" value="Glyoxalase/Bleomycin resistance protein/Dihydroxybiphenyl dioxygenase"/>
    <property type="match status" value="1"/>
</dbReference>
<organism evidence="2 3">
    <name type="scientific">Frankia nepalensis</name>
    <dbReference type="NCBI Taxonomy" id="1836974"/>
    <lineage>
        <taxon>Bacteria</taxon>
        <taxon>Bacillati</taxon>
        <taxon>Actinomycetota</taxon>
        <taxon>Actinomycetes</taxon>
        <taxon>Frankiales</taxon>
        <taxon>Frankiaceae</taxon>
        <taxon>Frankia</taxon>
    </lineage>
</organism>
<proteinExistence type="predicted"/>
<dbReference type="AlphaFoldDB" id="A0A937UM31"/>
<feature type="domain" description="Glyoxalase-like" evidence="1">
    <location>
        <begin position="11"/>
        <end position="75"/>
    </location>
</feature>
<evidence type="ECO:0000259" key="1">
    <source>
        <dbReference type="Pfam" id="PF18029"/>
    </source>
</evidence>
<keyword evidence="3" id="KW-1185">Reference proteome</keyword>
<dbReference type="InterPro" id="IPR041581">
    <property type="entry name" value="Glyoxalase_6"/>
</dbReference>
<dbReference type="RefSeq" id="WP_203006844.1">
    <property type="nucleotide sequence ID" value="NZ_JADWYU010000127.1"/>
</dbReference>
<dbReference type="EMBL" id="JAEACQ010000188">
    <property type="protein sequence ID" value="MBL7628469.1"/>
    <property type="molecule type" value="Genomic_DNA"/>
</dbReference>
<dbReference type="PANTHER" id="PTHR35908:SF1">
    <property type="entry name" value="CONSERVED PROTEIN"/>
    <property type="match status" value="1"/>
</dbReference>
<accession>A0A937UM31</accession>
<feature type="domain" description="Glyoxalase-like" evidence="1">
    <location>
        <begin position="126"/>
        <end position="230"/>
    </location>
</feature>
<sequence>MDPVWLTAFLDFPPADFERGVAFWRAVTATSLSAPRGETEQFATLVPGDGDAFLRVQRLGEGPARVHLDVHRAGQDFEVCRSPGGFLFCEVGAGENARPRPVTWPAVPGGPRGDLGGPGHSSLVDQVCLDIPADRYETECAFWGELTGWPVRAGSRPEFRYLERPAGVPLRLLLQRLDEPTGPVRAHLDLATTDRSAETERHVALGAAVVGHGPRWTVLRDPVGTRYCVTDRSPVTGLLP</sequence>
<protein>
    <submittedName>
        <fullName evidence="2">VOC family protein</fullName>
    </submittedName>
</protein>
<evidence type="ECO:0000313" key="3">
    <source>
        <dbReference type="Proteomes" id="UP000604475"/>
    </source>
</evidence>